<feature type="region of interest" description="Disordered" evidence="1">
    <location>
        <begin position="117"/>
        <end position="177"/>
    </location>
</feature>
<feature type="compositionally biased region" description="Low complexity" evidence="1">
    <location>
        <begin position="124"/>
        <end position="135"/>
    </location>
</feature>
<evidence type="ECO:0000256" key="1">
    <source>
        <dbReference type="SAM" id="MobiDB-lite"/>
    </source>
</evidence>
<organism evidence="2 3">
    <name type="scientific">Yarrowia lipolytica</name>
    <name type="common">Candida lipolytica</name>
    <dbReference type="NCBI Taxonomy" id="4952"/>
    <lineage>
        <taxon>Eukaryota</taxon>
        <taxon>Fungi</taxon>
        <taxon>Dikarya</taxon>
        <taxon>Ascomycota</taxon>
        <taxon>Saccharomycotina</taxon>
        <taxon>Dipodascomycetes</taxon>
        <taxon>Dipodascales</taxon>
        <taxon>Dipodascales incertae sedis</taxon>
        <taxon>Yarrowia</taxon>
    </lineage>
</organism>
<sequence length="302" mass="32012">MATLAGSCAVTVVLKIAVEGQMTTTSPSLSPGISPGLSPGLSPHASPMLIPISPGLRYPYYQSLASTLSPNTKSPGTSRILPSTSAISLLSLSLNELDHHNTIDDDGLTFEFSKESFGDTSTGASNSNTPSAPASRRNSLQQHYNQRRHQHYRATTPSRPHSKAPSVASPPDSPGLDPISLCGSPTVLFLSSSFDKAMQGEHAMSLAGALASSASSGGVKKRKKSRPSLLTVPKASGLVYSTHAVPDVHEEVEENDDGEVPDSPDLQPVKSPKFDAPMTPLVLESESWLDAKTYQDLYRTYV</sequence>
<gene>
    <name evidence="2" type="ORF">B0I71DRAFT_166433</name>
</gene>
<feature type="region of interest" description="Disordered" evidence="1">
    <location>
        <begin position="250"/>
        <end position="274"/>
    </location>
</feature>
<evidence type="ECO:0000313" key="2">
    <source>
        <dbReference type="EMBL" id="RDW24136.1"/>
    </source>
</evidence>
<dbReference type="VEuPathDB" id="FungiDB:YALI1_C01596g"/>
<dbReference type="VEuPathDB" id="FungiDB:YALI0_C01177g"/>
<dbReference type="EMBL" id="KZ859047">
    <property type="protein sequence ID" value="RDW24136.1"/>
    <property type="molecule type" value="Genomic_DNA"/>
</dbReference>
<feature type="compositionally biased region" description="Acidic residues" evidence="1">
    <location>
        <begin position="250"/>
        <end position="262"/>
    </location>
</feature>
<name>A0A371C1B5_YARLL</name>
<proteinExistence type="predicted"/>
<reference evidence="2 3" key="1">
    <citation type="submission" date="2018-07" db="EMBL/GenBank/DDBJ databases">
        <title>Draft Genome Assemblies for Five Robust Yarrowia lipolytica Strains Exhibiting High Lipid Production and Pentose Sugar Utilization and Sugar Alcohol Secretion from Undetoxified Lignocellulosic Biomass Hydrolysates.</title>
        <authorList>
            <consortium name="DOE Joint Genome Institute"/>
            <person name="Walker C."/>
            <person name="Ryu S."/>
            <person name="Na H."/>
            <person name="Zane M."/>
            <person name="LaButti K."/>
            <person name="Lipzen A."/>
            <person name="Haridas S."/>
            <person name="Barry K."/>
            <person name="Grigoriev I.V."/>
            <person name="Quarterman J."/>
            <person name="Slininger P."/>
            <person name="Dien B."/>
            <person name="Trinh C.T."/>
        </authorList>
    </citation>
    <scope>NUCLEOTIDE SEQUENCE [LARGE SCALE GENOMIC DNA]</scope>
    <source>
        <strain evidence="2 3">YB392</strain>
    </source>
</reference>
<dbReference type="Proteomes" id="UP000256601">
    <property type="component" value="Unassembled WGS sequence"/>
</dbReference>
<protein>
    <submittedName>
        <fullName evidence="2">Uncharacterized protein</fullName>
    </submittedName>
</protein>
<evidence type="ECO:0000313" key="3">
    <source>
        <dbReference type="Proteomes" id="UP000256601"/>
    </source>
</evidence>
<dbReference type="AlphaFoldDB" id="A0A371C1B5"/>
<accession>A0A371C1B5</accession>